<keyword evidence="4" id="KW-0830">Ubiquinone</keyword>
<comment type="pathway">
    <text evidence="1">Cofactor biosynthesis; ubiquinone biosynthesis.</text>
</comment>
<dbReference type="UniPathway" id="UPA00232"/>
<evidence type="ECO:0000313" key="5">
    <source>
        <dbReference type="Proteomes" id="UP000242133"/>
    </source>
</evidence>
<dbReference type="Proteomes" id="UP000242133">
    <property type="component" value="Unassembled WGS sequence"/>
</dbReference>
<keyword evidence="1" id="KW-0963">Cytoplasm</keyword>
<dbReference type="InterPro" id="IPR003033">
    <property type="entry name" value="SCP2_sterol-bd_dom"/>
</dbReference>
<feature type="domain" description="SCP2" evidence="3">
    <location>
        <begin position="18"/>
        <end position="113"/>
    </location>
</feature>
<keyword evidence="2" id="KW-0175">Coiled coil</keyword>
<evidence type="ECO:0000256" key="2">
    <source>
        <dbReference type="SAM" id="Coils"/>
    </source>
</evidence>
<dbReference type="HAMAP" id="MF_02215">
    <property type="entry name" value="UbiJ"/>
    <property type="match status" value="1"/>
</dbReference>
<dbReference type="InterPro" id="IPR038989">
    <property type="entry name" value="UbiJ"/>
</dbReference>
<proteinExistence type="inferred from homology"/>
<comment type="subcellular location">
    <subcellularLocation>
        <location evidence="1">Cytoplasm</location>
    </subcellularLocation>
</comment>
<keyword evidence="5" id="KW-1185">Reference proteome</keyword>
<name>A0A2P8EX78_9GAMM</name>
<reference evidence="4 5" key="1">
    <citation type="submission" date="2018-03" db="EMBL/GenBank/DDBJ databases">
        <title>Genomic Encyclopedia of Archaeal and Bacterial Type Strains, Phase II (KMG-II): from individual species to whole genera.</title>
        <authorList>
            <person name="Goeker M."/>
        </authorList>
    </citation>
    <scope>NUCLEOTIDE SEQUENCE [LARGE SCALE GENOMIC DNA]</scope>
    <source>
        <strain evidence="4 5">DSM 17586</strain>
    </source>
</reference>
<evidence type="ECO:0000259" key="3">
    <source>
        <dbReference type="Pfam" id="PF02036"/>
    </source>
</evidence>
<dbReference type="GO" id="GO:0006744">
    <property type="term" value="P:ubiquinone biosynthetic process"/>
    <property type="evidence" value="ECO:0007669"/>
    <property type="project" value="UniProtKB-UniRule"/>
</dbReference>
<dbReference type="GO" id="GO:0005737">
    <property type="term" value="C:cytoplasm"/>
    <property type="evidence" value="ECO:0007669"/>
    <property type="project" value="UniProtKB-SubCell"/>
</dbReference>
<comment type="similarity">
    <text evidence="1">Belongs to the UbiJ family.</text>
</comment>
<dbReference type="AlphaFoldDB" id="A0A2P8EX78"/>
<dbReference type="Pfam" id="PF02036">
    <property type="entry name" value="SCP2"/>
    <property type="match status" value="1"/>
</dbReference>
<dbReference type="PANTHER" id="PTHR38693:SF1">
    <property type="entry name" value="UBIQUINONE BIOSYNTHESIS ACCESSORY FACTOR UBIJ"/>
    <property type="match status" value="1"/>
</dbReference>
<dbReference type="OrthoDB" id="9796077at2"/>
<sequence length="205" mass="22533">MATGMINATLLTLAEASLNRVLARDPVTLARLGELAGREIRIDCTQPECHLFLLPHARGIDLLAQSAGTPDACLRGSALNLMRLPSAGNAVLFGQGVELEGDSGLVHRLQQILADSQIDWEGWLGDLIGDTAAHPLANLLRSARHQLRHGSSSFIHSLEEYLHEEARLLPTQVEIDIWQEEVEELRDATDRLAARVDRLSNTKKK</sequence>
<dbReference type="EMBL" id="PYGI01000009">
    <property type="protein sequence ID" value="PSL14073.1"/>
    <property type="molecule type" value="Genomic_DNA"/>
</dbReference>
<gene>
    <name evidence="1" type="primary">ubiJ</name>
    <name evidence="4" type="ORF">CLV44_1099</name>
</gene>
<keyword evidence="1" id="KW-0831">Ubiquinone biosynthesis</keyword>
<evidence type="ECO:0000256" key="1">
    <source>
        <dbReference type="HAMAP-Rule" id="MF_02215"/>
    </source>
</evidence>
<feature type="coiled-coil region" evidence="2">
    <location>
        <begin position="175"/>
        <end position="202"/>
    </location>
</feature>
<comment type="caution">
    <text evidence="4">The sequence shown here is derived from an EMBL/GenBank/DDBJ whole genome shotgun (WGS) entry which is preliminary data.</text>
</comment>
<protein>
    <recommendedName>
        <fullName evidence="1">Ubiquinone biosynthesis accessory factor UbiJ</fullName>
    </recommendedName>
</protein>
<evidence type="ECO:0000313" key="4">
    <source>
        <dbReference type="EMBL" id="PSL14073.1"/>
    </source>
</evidence>
<accession>A0A2P8EX78</accession>
<dbReference type="PANTHER" id="PTHR38693">
    <property type="entry name" value="UBIQUINONE BIOSYNTHESIS PROTEIN UBIJ"/>
    <property type="match status" value="1"/>
</dbReference>
<comment type="function">
    <text evidence="1">Required for ubiquinone (coenzyme Q) biosynthesis. Binds hydrophobic ubiquinone biosynthetic intermediates via its SCP2 domain and is essential for the stability of the Ubi complex. May constitute a docking platform where Ubi enzymes assemble and access their SCP2-bound polyprenyl substrates.</text>
</comment>
<dbReference type="RefSeq" id="WP_106591515.1">
    <property type="nucleotide sequence ID" value="NZ_PYGI01000009.1"/>
</dbReference>
<organism evidence="4 5">
    <name type="scientific">Marinobacterium halophilum</name>
    <dbReference type="NCBI Taxonomy" id="267374"/>
    <lineage>
        <taxon>Bacteria</taxon>
        <taxon>Pseudomonadati</taxon>
        <taxon>Pseudomonadota</taxon>
        <taxon>Gammaproteobacteria</taxon>
        <taxon>Oceanospirillales</taxon>
        <taxon>Oceanospirillaceae</taxon>
        <taxon>Marinobacterium</taxon>
    </lineage>
</organism>